<dbReference type="InterPro" id="IPR003593">
    <property type="entry name" value="AAA+_ATPase"/>
</dbReference>
<dbReference type="Proteomes" id="UP001302329">
    <property type="component" value="Unassembled WGS sequence"/>
</dbReference>
<dbReference type="PANTHER" id="PTHR43038:SF3">
    <property type="entry name" value="ABC TRANSPORTER G FAMILY MEMBER 20 ISOFORM X1"/>
    <property type="match status" value="1"/>
</dbReference>
<keyword evidence="5" id="KW-1185">Reference proteome</keyword>
<sequence length="664" mass="72407">MPRSSPAEPGQEPAARGGATALQDVVLQVQGLRRSYGALEAVRGLDFQVEAGEIFGLIGADGAGKTSTFHVLAGLLNPTAGTVRVLGLPPRQARSRVGYLTQTFSLYPDLSVVENLCYVAGLRQVASGDFQERRQRLLPLMGLGPFGDRLAGQLSGGMKQKLALCCALIDRPELLLLDEPTTGVDPVSRREFWDVLAQLASEGVTILVATPYLDEAERCHRIALIHEGRIRRRGTPLELKQSLGLTRLELRCGERIRAEALLEQAAGRDTVVDVQTFGDRLDVLVSDAERGAQEVRELFQRQDLALQDLQVTTPTLENVFVTLLRQEGGQPLPLSFPGGGERQRRDGPAIAARALSRNFGSFQAVRQVDLEVRYGEIFGLLGANGAGKTTTIKMLCGLLEPSTGQVSLAGETSRLRSRELLGRIGYMSQKFTLYDDLSIRQNLAFYAGVYEIPRALRRQRIDWVLASCGLEGQGDMATGQLPGGWKQRVAFGAAVLHDPEVLFLDEPTSGVDPMARRQFWRLINDFARAGTAILVTTHYLEEAEQCNRLCFLVAGQSVIEGTPTAVKEAQPGRLYELLVPPGSTQRAADLLRGRWPSWRVSIFADRLHLVMEDGDRELGEVRQRLAAAGIPIQALRATPFSLEDAFIGTVQRAAEAGSVAATSP</sequence>
<protein>
    <submittedName>
        <fullName evidence="4">ATP-binding cassette domain-containing protein</fullName>
    </submittedName>
</protein>
<reference evidence="4 5" key="1">
    <citation type="submission" date="2023-12" db="EMBL/GenBank/DDBJ databases">
        <title>Baltic Sea Cyanobacteria.</title>
        <authorList>
            <person name="Delbaje E."/>
            <person name="Fewer D.P."/>
            <person name="Shishido T.K."/>
        </authorList>
    </citation>
    <scope>NUCLEOTIDE SEQUENCE [LARGE SCALE GENOMIC DNA]</scope>
    <source>
        <strain evidence="4 5">UHCC 0281</strain>
    </source>
</reference>
<dbReference type="InterPro" id="IPR003439">
    <property type="entry name" value="ABC_transporter-like_ATP-bd"/>
</dbReference>
<gene>
    <name evidence="4" type="ORF">VB739_08555</name>
</gene>
<accession>A0ABU5SVW4</accession>
<dbReference type="EMBL" id="JAYGHY010000022">
    <property type="protein sequence ID" value="MEA5442601.1"/>
    <property type="molecule type" value="Genomic_DNA"/>
</dbReference>
<keyword evidence="1" id="KW-0547">Nucleotide-binding</keyword>
<name>A0ABU5SVW4_9CYAN</name>
<dbReference type="InterPro" id="IPR027417">
    <property type="entry name" value="P-loop_NTPase"/>
</dbReference>
<comment type="caution">
    <text evidence="4">The sequence shown here is derived from an EMBL/GenBank/DDBJ whole genome shotgun (WGS) entry which is preliminary data.</text>
</comment>
<feature type="domain" description="ABC transporter" evidence="3">
    <location>
        <begin position="27"/>
        <end position="252"/>
    </location>
</feature>
<organism evidence="4 5">
    <name type="scientific">Cyanobium gracile UHCC 0281</name>
    <dbReference type="NCBI Taxonomy" id="3110309"/>
    <lineage>
        <taxon>Bacteria</taxon>
        <taxon>Bacillati</taxon>
        <taxon>Cyanobacteriota</taxon>
        <taxon>Cyanophyceae</taxon>
        <taxon>Synechococcales</taxon>
        <taxon>Prochlorococcaceae</taxon>
        <taxon>Cyanobium</taxon>
    </lineage>
</organism>
<dbReference type="RefSeq" id="WP_323356668.1">
    <property type="nucleotide sequence ID" value="NZ_JAYGHY010000022.1"/>
</dbReference>
<proteinExistence type="predicted"/>
<dbReference type="CDD" id="cd03230">
    <property type="entry name" value="ABC_DR_subfamily_A"/>
    <property type="match status" value="2"/>
</dbReference>
<dbReference type="SMART" id="SM00382">
    <property type="entry name" value="AAA"/>
    <property type="match status" value="2"/>
</dbReference>
<evidence type="ECO:0000313" key="4">
    <source>
        <dbReference type="EMBL" id="MEA5442601.1"/>
    </source>
</evidence>
<evidence type="ECO:0000256" key="1">
    <source>
        <dbReference type="ARBA" id="ARBA00022741"/>
    </source>
</evidence>
<evidence type="ECO:0000256" key="2">
    <source>
        <dbReference type="ARBA" id="ARBA00022840"/>
    </source>
</evidence>
<keyword evidence="2 4" id="KW-0067">ATP-binding</keyword>
<dbReference type="PANTHER" id="PTHR43038">
    <property type="entry name" value="ATP-BINDING CASSETTE, SUB-FAMILY H, MEMBER 1"/>
    <property type="match status" value="1"/>
</dbReference>
<evidence type="ECO:0000259" key="3">
    <source>
        <dbReference type="PROSITE" id="PS50893"/>
    </source>
</evidence>
<dbReference type="SUPFAM" id="SSF52540">
    <property type="entry name" value="P-loop containing nucleoside triphosphate hydrolases"/>
    <property type="match status" value="2"/>
</dbReference>
<dbReference type="PROSITE" id="PS50893">
    <property type="entry name" value="ABC_TRANSPORTER_2"/>
    <property type="match status" value="2"/>
</dbReference>
<dbReference type="Gene3D" id="3.40.50.300">
    <property type="entry name" value="P-loop containing nucleotide triphosphate hydrolases"/>
    <property type="match status" value="2"/>
</dbReference>
<feature type="domain" description="ABC transporter" evidence="3">
    <location>
        <begin position="350"/>
        <end position="579"/>
    </location>
</feature>
<dbReference type="Pfam" id="PF00005">
    <property type="entry name" value="ABC_tran"/>
    <property type="match status" value="2"/>
</dbReference>
<dbReference type="GO" id="GO:0005524">
    <property type="term" value="F:ATP binding"/>
    <property type="evidence" value="ECO:0007669"/>
    <property type="project" value="UniProtKB-KW"/>
</dbReference>
<evidence type="ECO:0000313" key="5">
    <source>
        <dbReference type="Proteomes" id="UP001302329"/>
    </source>
</evidence>
<dbReference type="InterPro" id="IPR017871">
    <property type="entry name" value="ABC_transporter-like_CS"/>
</dbReference>
<dbReference type="PROSITE" id="PS00211">
    <property type="entry name" value="ABC_TRANSPORTER_1"/>
    <property type="match status" value="1"/>
</dbReference>